<keyword evidence="3 9" id="KW-0028">Amino-acid biosynthesis</keyword>
<feature type="binding site" evidence="9">
    <location>
        <position position="102"/>
    </location>
    <ligand>
        <name>Fe(2+)</name>
        <dbReference type="ChEBI" id="CHEBI:29033"/>
    </ligand>
</feature>
<comment type="function">
    <text evidence="9">Catalyzes 2 different reactions between oxygene and the acireductone 1,2-dihydroxy-3-keto-5-methylthiopentene (DHK-MTPene) depending upon the metal bound in the active site. Fe-containing acireductone dioxygenase (Fe-ARD) produces formate and 2-keto-4-methylthiobutyrate (KMTB), the alpha-ketoacid precursor of methionine in the methionine recycle pathway. Ni-containing acireductone dioxygenase (Ni-ARD) produces methylthiopropionate, carbon monoxide and formate, and does not lie on the methionine recycle pathway.</text>
</comment>
<dbReference type="InterPro" id="IPR011051">
    <property type="entry name" value="RmlC_Cupin_sf"/>
</dbReference>
<feature type="site" description="Important to generate the dianion" evidence="9">
    <location>
        <position position="110"/>
    </location>
</feature>
<evidence type="ECO:0000313" key="10">
    <source>
        <dbReference type="EMBL" id="MBL7632528.1"/>
    </source>
</evidence>
<keyword evidence="4 9" id="KW-0479">Metal-binding</keyword>
<comment type="caution">
    <text evidence="10">The sequence shown here is derived from an EMBL/GenBank/DDBJ whole genome shotgun (WGS) entry which is preliminary data.</text>
</comment>
<comment type="catalytic activity">
    <reaction evidence="9">
        <text>1,2-dihydroxy-5-(methylsulfanyl)pent-1-en-3-one + O2 = 3-(methylsulfanyl)propanoate + CO + formate + 2 H(+)</text>
        <dbReference type="Rhea" id="RHEA:14161"/>
        <dbReference type="ChEBI" id="CHEBI:15378"/>
        <dbReference type="ChEBI" id="CHEBI:15379"/>
        <dbReference type="ChEBI" id="CHEBI:15740"/>
        <dbReference type="ChEBI" id="CHEBI:17245"/>
        <dbReference type="ChEBI" id="CHEBI:49016"/>
        <dbReference type="ChEBI" id="CHEBI:49252"/>
        <dbReference type="EC" id="1.13.11.53"/>
    </reaction>
</comment>
<dbReference type="SUPFAM" id="SSF51182">
    <property type="entry name" value="RmlC-like cupins"/>
    <property type="match status" value="1"/>
</dbReference>
<feature type="binding site" evidence="9">
    <location>
        <position position="108"/>
    </location>
    <ligand>
        <name>Fe(2+)</name>
        <dbReference type="ChEBI" id="CHEBI:29033"/>
    </ligand>
</feature>
<evidence type="ECO:0000313" key="11">
    <source>
        <dbReference type="Proteomes" id="UP000604475"/>
    </source>
</evidence>
<dbReference type="GO" id="GO:0005506">
    <property type="term" value="F:iron ion binding"/>
    <property type="evidence" value="ECO:0007669"/>
    <property type="project" value="UniProtKB-UniRule"/>
</dbReference>
<evidence type="ECO:0000256" key="8">
    <source>
        <dbReference type="ARBA" id="ARBA00023167"/>
    </source>
</evidence>
<evidence type="ECO:0000256" key="7">
    <source>
        <dbReference type="ARBA" id="ARBA00023004"/>
    </source>
</evidence>
<evidence type="ECO:0000256" key="3">
    <source>
        <dbReference type="ARBA" id="ARBA00022605"/>
    </source>
</evidence>
<feature type="binding site" evidence="9">
    <location>
        <position position="102"/>
    </location>
    <ligand>
        <name>Ni(2+)</name>
        <dbReference type="ChEBI" id="CHEBI:49786"/>
    </ligand>
</feature>
<feature type="binding site" evidence="9">
    <location>
        <position position="108"/>
    </location>
    <ligand>
        <name>Ni(2+)</name>
        <dbReference type="ChEBI" id="CHEBI:49786"/>
    </ligand>
</feature>
<dbReference type="PANTHER" id="PTHR23418">
    <property type="entry name" value="ACIREDUCTONE DIOXYGENASE"/>
    <property type="match status" value="1"/>
</dbReference>
<comment type="subunit">
    <text evidence="9">Monomer.</text>
</comment>
<proteinExistence type="inferred from homology"/>
<keyword evidence="8 9" id="KW-0486">Methionine biosynthesis</keyword>
<dbReference type="EC" id="1.13.11.54" evidence="9"/>
<keyword evidence="6 9" id="KW-0560">Oxidoreductase</keyword>
<feature type="binding site" evidence="9">
    <location>
        <position position="104"/>
    </location>
    <ligand>
        <name>Ni(2+)</name>
        <dbReference type="ChEBI" id="CHEBI:49786"/>
    </ligand>
</feature>
<dbReference type="InterPro" id="IPR004313">
    <property type="entry name" value="ARD"/>
</dbReference>
<dbReference type="GO" id="GO:0010309">
    <property type="term" value="F:acireductone dioxygenase [iron(II)-requiring] activity"/>
    <property type="evidence" value="ECO:0007669"/>
    <property type="project" value="UniProtKB-UniRule"/>
</dbReference>
<dbReference type="RefSeq" id="WP_203003353.1">
    <property type="nucleotide sequence ID" value="NZ_JADWYU010000182.1"/>
</dbReference>
<reference evidence="10" key="1">
    <citation type="submission" date="2020-12" db="EMBL/GenBank/DDBJ databases">
        <title>Genomic characterization of non-nitrogen-fixing Frankia strains.</title>
        <authorList>
            <person name="Carlos-Shanley C."/>
            <person name="Guerra T."/>
            <person name="Hahn D."/>
        </authorList>
    </citation>
    <scope>NUCLEOTIDE SEQUENCE</scope>
    <source>
        <strain evidence="10">CN6</strain>
    </source>
</reference>
<feature type="binding site" evidence="9">
    <location>
        <position position="151"/>
    </location>
    <ligand>
        <name>Fe(2+)</name>
        <dbReference type="ChEBI" id="CHEBI:29033"/>
    </ligand>
</feature>
<dbReference type="Proteomes" id="UP000604475">
    <property type="component" value="Unassembled WGS sequence"/>
</dbReference>
<keyword evidence="5 9" id="KW-0223">Dioxygenase</keyword>
<dbReference type="GO" id="GO:0016151">
    <property type="term" value="F:nickel cation binding"/>
    <property type="evidence" value="ECO:0007669"/>
    <property type="project" value="UniProtKB-UniRule"/>
</dbReference>
<dbReference type="GO" id="GO:0019284">
    <property type="term" value="P:L-methionine salvage from S-adenosylmethionine"/>
    <property type="evidence" value="ECO:0007669"/>
    <property type="project" value="InterPro"/>
</dbReference>
<evidence type="ECO:0000256" key="1">
    <source>
        <dbReference type="ARBA" id="ARBA00000428"/>
    </source>
</evidence>
<comment type="cofactor">
    <cofactor evidence="9">
        <name>Fe(2+)</name>
        <dbReference type="ChEBI" id="CHEBI:29033"/>
    </cofactor>
    <text evidence="9">Binds 1 Fe(2+) cation per monomer.</text>
</comment>
<feature type="binding site" evidence="9">
    <location>
        <position position="104"/>
    </location>
    <ligand>
        <name>Fe(2+)</name>
        <dbReference type="ChEBI" id="CHEBI:29033"/>
    </ligand>
</feature>
<feature type="site" description="May play a role in transmitting local conformational changes" evidence="9">
    <location>
        <position position="107"/>
    </location>
</feature>
<evidence type="ECO:0000256" key="2">
    <source>
        <dbReference type="ARBA" id="ARBA00022596"/>
    </source>
</evidence>
<evidence type="ECO:0000256" key="5">
    <source>
        <dbReference type="ARBA" id="ARBA00022964"/>
    </source>
</evidence>
<dbReference type="Gene3D" id="2.60.120.10">
    <property type="entry name" value="Jelly Rolls"/>
    <property type="match status" value="1"/>
</dbReference>
<dbReference type="GO" id="GO:0019509">
    <property type="term" value="P:L-methionine salvage from methylthioadenosine"/>
    <property type="evidence" value="ECO:0007669"/>
    <property type="project" value="UniProtKB-UniRule"/>
</dbReference>
<keyword evidence="7 9" id="KW-0408">Iron</keyword>
<dbReference type="AlphaFoldDB" id="A0A937RTK0"/>
<evidence type="ECO:0000256" key="6">
    <source>
        <dbReference type="ARBA" id="ARBA00023002"/>
    </source>
</evidence>
<dbReference type="GO" id="GO:0010308">
    <property type="term" value="F:acireductone dioxygenase (Ni2+-requiring) activity"/>
    <property type="evidence" value="ECO:0007669"/>
    <property type="project" value="UniProtKB-UniRule"/>
</dbReference>
<sequence>MTALTTWPANDPTDIGRQTSDPVEIAAVLGELGFRFERWPLAAGLPAGAPAEDVLAAYRDPIARIVEAEGFVQVDVASLHPTGAPGFAATAAGARAKFLAEHTHADDEVRFFVAGSGVFYLHTRDAARGEQVHAVLCEAGDLLSVPAGTTHWFDMGTTPSFTAIRFFRDPDGWVGDFTGSDIATRFPDFDALARRAAVAAAAPGA</sequence>
<dbReference type="HAMAP" id="MF_01682">
    <property type="entry name" value="Salvage_MtnD"/>
    <property type="match status" value="1"/>
</dbReference>
<name>A0A937RTK0_9ACTN</name>
<evidence type="ECO:0000256" key="9">
    <source>
        <dbReference type="HAMAP-Rule" id="MF_01682"/>
    </source>
</evidence>
<comment type="pathway">
    <text evidence="9">Amino-acid biosynthesis; L-methionine biosynthesis via salvage pathway; L-methionine from S-methyl-5-thio-alpha-D-ribose 1-phosphate: step 5/6.</text>
</comment>
<dbReference type="InterPro" id="IPR014710">
    <property type="entry name" value="RmlC-like_jellyroll"/>
</dbReference>
<feature type="binding site" evidence="9">
    <location>
        <position position="151"/>
    </location>
    <ligand>
        <name>Ni(2+)</name>
        <dbReference type="ChEBI" id="CHEBI:49786"/>
    </ligand>
</feature>
<gene>
    <name evidence="9" type="primary">mtnD</name>
    <name evidence="10" type="ORF">I7412_36325</name>
</gene>
<comment type="catalytic activity">
    <reaction evidence="1 9">
        <text>1,2-dihydroxy-5-(methylsulfanyl)pent-1-en-3-one + O2 = 4-methylsulfanyl-2-oxobutanoate + formate + 2 H(+)</text>
        <dbReference type="Rhea" id="RHEA:24504"/>
        <dbReference type="ChEBI" id="CHEBI:15378"/>
        <dbReference type="ChEBI" id="CHEBI:15379"/>
        <dbReference type="ChEBI" id="CHEBI:15740"/>
        <dbReference type="ChEBI" id="CHEBI:16723"/>
        <dbReference type="ChEBI" id="CHEBI:49252"/>
        <dbReference type="EC" id="1.13.11.54"/>
    </reaction>
</comment>
<comment type="similarity">
    <text evidence="9">Belongs to the acireductone dioxygenase (ARD) family.</text>
</comment>
<organism evidence="10 11">
    <name type="scientific">Frankia nepalensis</name>
    <dbReference type="NCBI Taxonomy" id="1836974"/>
    <lineage>
        <taxon>Bacteria</taxon>
        <taxon>Bacillati</taxon>
        <taxon>Actinomycetota</taxon>
        <taxon>Actinomycetes</taxon>
        <taxon>Frankiales</taxon>
        <taxon>Frankiaceae</taxon>
        <taxon>Frankia</taxon>
    </lineage>
</organism>
<dbReference type="PANTHER" id="PTHR23418:SF0">
    <property type="entry name" value="ACIREDUCTONE DIOXYGENASE"/>
    <property type="match status" value="1"/>
</dbReference>
<protein>
    <recommendedName>
        <fullName evidence="9">Acireductone dioxygenase</fullName>
    </recommendedName>
    <alternativeName>
        <fullName evidence="9">1,2-dihydroxy-3-keto-5-methylthiopentene dioxygenase</fullName>
        <shortName evidence="9">DHK-MTPene dioxygenase</shortName>
    </alternativeName>
    <alternativeName>
        <fullName evidence="9">Acireductone dioxygenase (Fe(2+)-requiring)</fullName>
        <shortName evidence="9">ARD'</shortName>
        <shortName evidence="9">Fe-ARD</shortName>
        <ecNumber evidence="9">1.13.11.54</ecNumber>
    </alternativeName>
    <alternativeName>
        <fullName evidence="9">Acireductone dioxygenase (Ni(2+)-requiring)</fullName>
        <shortName evidence="9">ARD</shortName>
        <shortName evidence="9">Ni-ARD</shortName>
        <ecNumber evidence="9">1.13.11.53</ecNumber>
    </alternativeName>
</protein>
<keyword evidence="2 9" id="KW-0533">Nickel</keyword>
<evidence type="ECO:0000256" key="4">
    <source>
        <dbReference type="ARBA" id="ARBA00022723"/>
    </source>
</evidence>
<feature type="site" description="May play a role in metal incorporation in vivo" evidence="9">
    <location>
        <position position="101"/>
    </location>
</feature>
<keyword evidence="11" id="KW-1185">Reference proteome</keyword>
<dbReference type="InterPro" id="IPR023956">
    <property type="entry name" value="ARD_bac"/>
</dbReference>
<dbReference type="EMBL" id="JAEACQ010000340">
    <property type="protein sequence ID" value="MBL7632528.1"/>
    <property type="molecule type" value="Genomic_DNA"/>
</dbReference>
<comment type="cofactor">
    <cofactor evidence="9">
        <name>Ni(2+)</name>
        <dbReference type="ChEBI" id="CHEBI:49786"/>
    </cofactor>
    <text evidence="9">Binds 1 nickel ion per monomer.</text>
</comment>
<dbReference type="Pfam" id="PF03079">
    <property type="entry name" value="ARD"/>
    <property type="match status" value="1"/>
</dbReference>
<dbReference type="CDD" id="cd02232">
    <property type="entry name" value="cupin_ARD"/>
    <property type="match status" value="1"/>
</dbReference>
<dbReference type="EC" id="1.13.11.53" evidence="9"/>
<accession>A0A937RTK0</accession>